<comment type="cofactor">
    <cofactor evidence="1">
        <name>FMN</name>
        <dbReference type="ChEBI" id="CHEBI:58210"/>
    </cofactor>
</comment>
<keyword evidence="3" id="KW-0285">Flavoprotein</keyword>
<evidence type="ECO:0000256" key="1">
    <source>
        <dbReference type="ARBA" id="ARBA00001917"/>
    </source>
</evidence>
<evidence type="ECO:0000256" key="4">
    <source>
        <dbReference type="ARBA" id="ARBA00022643"/>
    </source>
</evidence>
<proteinExistence type="inferred from homology"/>
<evidence type="ECO:0000256" key="6">
    <source>
        <dbReference type="ARBA" id="ARBA00023002"/>
    </source>
</evidence>
<dbReference type="RefSeq" id="WP_156666704.1">
    <property type="nucleotide sequence ID" value="NZ_CACRUO010000031.1"/>
</dbReference>
<dbReference type="InterPro" id="IPR029479">
    <property type="entry name" value="Nitroreductase"/>
</dbReference>
<dbReference type="AlphaFoldDB" id="A0A6N3BVH0"/>
<evidence type="ECO:0000256" key="2">
    <source>
        <dbReference type="ARBA" id="ARBA00007118"/>
    </source>
</evidence>
<organism evidence="9">
    <name type="scientific">Staphylococcus simulans</name>
    <dbReference type="NCBI Taxonomy" id="1286"/>
    <lineage>
        <taxon>Bacteria</taxon>
        <taxon>Bacillati</taxon>
        <taxon>Bacillota</taxon>
        <taxon>Bacilli</taxon>
        <taxon>Bacillales</taxon>
        <taxon>Staphylococcaceae</taxon>
        <taxon>Staphylococcus</taxon>
    </lineage>
</organism>
<keyword evidence="6 9" id="KW-0560">Oxidoreductase</keyword>
<evidence type="ECO:0000313" key="9">
    <source>
        <dbReference type="EMBL" id="VYU05597.1"/>
    </source>
</evidence>
<dbReference type="GO" id="GO:0046256">
    <property type="term" value="P:2,4,6-trinitrotoluene catabolic process"/>
    <property type="evidence" value="ECO:0007669"/>
    <property type="project" value="TreeGrafter"/>
</dbReference>
<dbReference type="EC" id="1.-.-.-" evidence="9"/>
<keyword evidence="5" id="KW-0521">NADP</keyword>
<comment type="similarity">
    <text evidence="2">Belongs to the nitroreductase family.</text>
</comment>
<dbReference type="Gene3D" id="3.40.109.10">
    <property type="entry name" value="NADH Oxidase"/>
    <property type="match status" value="1"/>
</dbReference>
<dbReference type="InterPro" id="IPR050627">
    <property type="entry name" value="Nitroreductase/BluB"/>
</dbReference>
<dbReference type="InterPro" id="IPR000415">
    <property type="entry name" value="Nitroreductase-like"/>
</dbReference>
<evidence type="ECO:0000259" key="8">
    <source>
        <dbReference type="Pfam" id="PF00881"/>
    </source>
</evidence>
<feature type="domain" description="Nitroreductase" evidence="8">
    <location>
        <begin position="17"/>
        <end position="201"/>
    </location>
</feature>
<dbReference type="InterPro" id="IPR033878">
    <property type="entry name" value="NfsB-like"/>
</dbReference>
<gene>
    <name evidence="9" type="ORF">SSLFYP27_01310</name>
</gene>
<dbReference type="GO" id="GO:0046857">
    <property type="term" value="F:oxidoreductase activity, acting on other nitrogenous compounds as donors, with NAD or NADP as acceptor"/>
    <property type="evidence" value="ECO:0007669"/>
    <property type="project" value="TreeGrafter"/>
</dbReference>
<dbReference type="Pfam" id="PF00881">
    <property type="entry name" value="Nitroreductase"/>
    <property type="match status" value="1"/>
</dbReference>
<sequence length="223" mass="25813">MEQQAIRDQILQAFNFRHATKRFNPDKKVNAEDFHTIIEAGRLSPSSIGAEPWRFLVVQNEDLRQKLKKVSWGAQGQLDTASHFVILLARKNVRPGTEYLTHIMKEIKNVPDDVLEDMNKRYEMFQNDSLDLYESERSLWDWASKQTYIALGNMMSVAAFLGVDSCPIEGFSMREVTQLLSDEGIMNENEFLPSVMVAFGYRAEDPKRAKTRQAYEDVIEWLE</sequence>
<dbReference type="PANTHER" id="PTHR23026:SF125">
    <property type="entry name" value="OXYGEN-INSENSITIVE NAD(P)H NITROREDUCTASE"/>
    <property type="match status" value="1"/>
</dbReference>
<evidence type="ECO:0000256" key="3">
    <source>
        <dbReference type="ARBA" id="ARBA00022630"/>
    </source>
</evidence>
<keyword evidence="4" id="KW-0288">FMN</keyword>
<dbReference type="SUPFAM" id="SSF55469">
    <property type="entry name" value="FMN-dependent nitroreductase-like"/>
    <property type="match status" value="1"/>
</dbReference>
<protein>
    <submittedName>
        <fullName evidence="9">NAD(P)H nitroreductase</fullName>
        <ecNumber evidence="9">1.-.-.-</ecNumber>
    </submittedName>
</protein>
<name>A0A6N3BVH0_STASI</name>
<dbReference type="CDD" id="cd02149">
    <property type="entry name" value="NfsB-like"/>
    <property type="match status" value="1"/>
</dbReference>
<dbReference type="PANTHER" id="PTHR23026">
    <property type="entry name" value="NADPH NITROREDUCTASE"/>
    <property type="match status" value="1"/>
</dbReference>
<evidence type="ECO:0000256" key="7">
    <source>
        <dbReference type="ARBA" id="ARBA00023027"/>
    </source>
</evidence>
<reference evidence="9" key="1">
    <citation type="submission" date="2019-11" db="EMBL/GenBank/DDBJ databases">
        <authorList>
            <person name="Feng L."/>
        </authorList>
    </citation>
    <scope>NUCLEOTIDE SEQUENCE</scope>
    <source>
        <strain evidence="9">SsimulansLFYP27</strain>
    </source>
</reference>
<evidence type="ECO:0000256" key="5">
    <source>
        <dbReference type="ARBA" id="ARBA00022857"/>
    </source>
</evidence>
<dbReference type="EMBL" id="CACRUO010000031">
    <property type="protein sequence ID" value="VYU05597.1"/>
    <property type="molecule type" value="Genomic_DNA"/>
</dbReference>
<keyword evidence="7" id="KW-0520">NAD</keyword>
<accession>A0A6N3BVH0</accession>
<dbReference type="GO" id="GO:0005829">
    <property type="term" value="C:cytosol"/>
    <property type="evidence" value="ECO:0007669"/>
    <property type="project" value="TreeGrafter"/>
</dbReference>